<dbReference type="SUPFAM" id="SSF54637">
    <property type="entry name" value="Thioesterase/thiol ester dehydrase-isomerase"/>
    <property type="match status" value="1"/>
</dbReference>
<dbReference type="Pfam" id="PF22636">
    <property type="entry name" value="FlK"/>
    <property type="match status" value="1"/>
</dbReference>
<dbReference type="Gene3D" id="3.10.129.10">
    <property type="entry name" value="Hotdog Thioesterase"/>
    <property type="match status" value="1"/>
</dbReference>
<protein>
    <recommendedName>
        <fullName evidence="1">Fluoroacetyl-CoA-specific thioesterase-like domain-containing protein</fullName>
    </recommendedName>
</protein>
<comment type="caution">
    <text evidence="2">The sequence shown here is derived from an EMBL/GenBank/DDBJ whole genome shotgun (WGS) entry which is preliminary data.</text>
</comment>
<dbReference type="PANTHER" id="PTHR36934">
    <property type="entry name" value="BLR0278 PROTEIN"/>
    <property type="match status" value="1"/>
</dbReference>
<dbReference type="InterPro" id="IPR025540">
    <property type="entry name" value="FlK"/>
</dbReference>
<name>A0A934X0Z7_9BACT</name>
<dbReference type="InterPro" id="IPR029069">
    <property type="entry name" value="HotDog_dom_sf"/>
</dbReference>
<evidence type="ECO:0000313" key="2">
    <source>
        <dbReference type="EMBL" id="MBK6266341.1"/>
    </source>
</evidence>
<sequence>MRDIFQRGDEKSHSFIVKEKDVAEFDVQKVHSVCATFTLAKEIEWCTRLFVLDMLEIGEEGIGTSLNIQHRAPALIGEEVTIVGKFERIEEKEILCSFVARVNQRVVATGETGQRILPKEKIAAIFEKIKNK</sequence>
<evidence type="ECO:0000259" key="1">
    <source>
        <dbReference type="Pfam" id="PF22636"/>
    </source>
</evidence>
<gene>
    <name evidence="2" type="ORF">JKA74_14950</name>
</gene>
<dbReference type="EMBL" id="JAEQBW010000007">
    <property type="protein sequence ID" value="MBK6266341.1"/>
    <property type="molecule type" value="Genomic_DNA"/>
</dbReference>
<proteinExistence type="predicted"/>
<keyword evidence="3" id="KW-1185">Reference proteome</keyword>
<dbReference type="PANTHER" id="PTHR36934:SF1">
    <property type="entry name" value="THIOESTERASE DOMAIN-CONTAINING PROTEIN"/>
    <property type="match status" value="1"/>
</dbReference>
<dbReference type="Proteomes" id="UP000611723">
    <property type="component" value="Unassembled WGS sequence"/>
</dbReference>
<evidence type="ECO:0000313" key="3">
    <source>
        <dbReference type="Proteomes" id="UP000611723"/>
    </source>
</evidence>
<reference evidence="2" key="1">
    <citation type="submission" date="2021-01" db="EMBL/GenBank/DDBJ databases">
        <title>Marivirga aurantiaca sp. nov., isolated from intertidal surface sediments.</title>
        <authorList>
            <person name="Zhang M."/>
        </authorList>
    </citation>
    <scope>NUCLEOTIDE SEQUENCE</scope>
    <source>
        <strain evidence="2">S37H4</strain>
    </source>
</reference>
<accession>A0A934X0Z7</accession>
<feature type="domain" description="Fluoroacetyl-CoA-specific thioesterase-like" evidence="1">
    <location>
        <begin position="17"/>
        <end position="120"/>
    </location>
</feature>
<dbReference type="AlphaFoldDB" id="A0A934X0Z7"/>
<organism evidence="2 3">
    <name type="scientific">Marivirga aurantiaca</name>
    <dbReference type="NCBI Taxonomy" id="2802615"/>
    <lineage>
        <taxon>Bacteria</taxon>
        <taxon>Pseudomonadati</taxon>
        <taxon>Bacteroidota</taxon>
        <taxon>Cytophagia</taxon>
        <taxon>Cytophagales</taxon>
        <taxon>Marivirgaceae</taxon>
        <taxon>Marivirga</taxon>
    </lineage>
</organism>
<dbReference type="InterPro" id="IPR054485">
    <property type="entry name" value="FlK-like_dom"/>
</dbReference>
<dbReference type="RefSeq" id="WP_201432020.1">
    <property type="nucleotide sequence ID" value="NZ_JAEQBW010000007.1"/>
</dbReference>